<feature type="region of interest" description="Disordered" evidence="1">
    <location>
        <begin position="1"/>
        <end position="28"/>
    </location>
</feature>
<name>A0ABQ1PNI7_9GAMM</name>
<evidence type="ECO:0000259" key="2">
    <source>
        <dbReference type="Pfam" id="PF06568"/>
    </source>
</evidence>
<feature type="compositionally biased region" description="Polar residues" evidence="1">
    <location>
        <begin position="1"/>
        <end position="14"/>
    </location>
</feature>
<reference evidence="4" key="1">
    <citation type="journal article" date="2019" name="Int. J. Syst. Evol. Microbiol.">
        <title>The Global Catalogue of Microorganisms (GCM) 10K type strain sequencing project: providing services to taxonomists for standard genome sequencing and annotation.</title>
        <authorList>
            <consortium name="The Broad Institute Genomics Platform"/>
            <consortium name="The Broad Institute Genome Sequencing Center for Infectious Disease"/>
            <person name="Wu L."/>
            <person name="Ma J."/>
        </authorList>
    </citation>
    <scope>NUCLEOTIDE SEQUENCE [LARGE SCALE GENOMIC DNA]</scope>
    <source>
        <strain evidence="4">CGMCC 1.15122</strain>
    </source>
</reference>
<dbReference type="Pfam" id="PF06568">
    <property type="entry name" value="YjiS-like"/>
    <property type="match status" value="1"/>
</dbReference>
<evidence type="ECO:0000313" key="4">
    <source>
        <dbReference type="Proteomes" id="UP000597301"/>
    </source>
</evidence>
<dbReference type="EMBL" id="BMHM01000011">
    <property type="protein sequence ID" value="GGD00303.1"/>
    <property type="molecule type" value="Genomic_DNA"/>
</dbReference>
<dbReference type="RefSeq" id="WP_188640648.1">
    <property type="nucleotide sequence ID" value="NZ_BMHM01000011.1"/>
</dbReference>
<evidence type="ECO:0000256" key="1">
    <source>
        <dbReference type="SAM" id="MobiDB-lite"/>
    </source>
</evidence>
<comment type="caution">
    <text evidence="3">The sequence shown here is derived from an EMBL/GenBank/DDBJ whole genome shotgun (WGS) entry which is preliminary data.</text>
</comment>
<organism evidence="3 4">
    <name type="scientific">Vreelandella lutescens</name>
    <dbReference type="NCBI Taxonomy" id="1602943"/>
    <lineage>
        <taxon>Bacteria</taxon>
        <taxon>Pseudomonadati</taxon>
        <taxon>Pseudomonadota</taxon>
        <taxon>Gammaproteobacteria</taxon>
        <taxon>Oceanospirillales</taxon>
        <taxon>Halomonadaceae</taxon>
        <taxon>Vreelandella</taxon>
    </lineage>
</organism>
<feature type="domain" description="YjiS-like" evidence="2">
    <location>
        <begin position="39"/>
        <end position="71"/>
    </location>
</feature>
<dbReference type="Proteomes" id="UP000597301">
    <property type="component" value="Unassembled WGS sequence"/>
</dbReference>
<dbReference type="InterPro" id="IPR009506">
    <property type="entry name" value="YjiS-like"/>
</dbReference>
<proteinExistence type="predicted"/>
<evidence type="ECO:0000313" key="3">
    <source>
        <dbReference type="EMBL" id="GGD00303.1"/>
    </source>
</evidence>
<accession>A0ABQ1PNI7</accession>
<protein>
    <recommendedName>
        <fullName evidence="2">YjiS-like domain-containing protein</fullName>
    </recommendedName>
</protein>
<gene>
    <name evidence="3" type="ORF">GCM10011382_33550</name>
</gene>
<sequence>MERTLTCVQDSPQQLAKPKSQKQKQADGLSVCRTPWRVRFARWRQLRRERYALQHLSDDLLKDIGISREAVRKEAKRPFWDDRGWRR</sequence>
<keyword evidence="4" id="KW-1185">Reference proteome</keyword>